<comment type="caution">
    <text evidence="2">The sequence shown here is derived from an EMBL/GenBank/DDBJ whole genome shotgun (WGS) entry which is preliminary data.</text>
</comment>
<dbReference type="SUPFAM" id="SSF50978">
    <property type="entry name" value="WD40 repeat-like"/>
    <property type="match status" value="1"/>
</dbReference>
<sequence>MEPYPRKRLKRQENYTPQEQKIDFVAQSFSKELVLKVFSFLSLQDLMQCAVVSLHWSRMANDEMVFNKTEETLWKPLFIKRFRDPLYREDTKSQFHYRRRTSVSRYNGSWKKKYRVHHNWLLGKCLIKDVVAYSTANISLSPNHLQFTHDFIFTAQEGVPLINVWKYEKDASSPLLINQLQSIEQPDNIQITILKLVDDNNNNNTKHLIAGYSNGGFTLWQILATEITEVANYISSSIIQFDNVITIGMEFPMILLYTENGKLNVFRINASTNSLKLVHQLQSPMNWFPVEIDIHKYPTNKKDLWRAVICFGLSGGSYTTTEITLSSDTIISSRHGFALNAEPMIQSGIISSSFSTSCSNNSSEKITAMTYSPPHLITAHANNTMKHYLVTATSNSLEITFKQTLYGHTFRVDALAIEASKRRLVSGDRSGMKIWDLTKQSGECQVTIENYINQSDMNDLPDSKINTLGFDEDKIVAIMSLSGGSLVRSWSFDS</sequence>
<protein>
    <recommendedName>
        <fullName evidence="1">F-box domain-containing protein</fullName>
    </recommendedName>
</protein>
<name>A0A8H7RCX0_9FUNG</name>
<accession>A0A8H7RCX0</accession>
<evidence type="ECO:0000259" key="1">
    <source>
        <dbReference type="Pfam" id="PF12937"/>
    </source>
</evidence>
<dbReference type="InterPro" id="IPR001810">
    <property type="entry name" value="F-box_dom"/>
</dbReference>
<dbReference type="Gene3D" id="1.20.1280.50">
    <property type="match status" value="1"/>
</dbReference>
<proteinExistence type="predicted"/>
<dbReference type="AlphaFoldDB" id="A0A8H7RCX0"/>
<keyword evidence="3" id="KW-1185">Reference proteome</keyword>
<dbReference type="Pfam" id="PF12937">
    <property type="entry name" value="F-box-like"/>
    <property type="match status" value="1"/>
</dbReference>
<gene>
    <name evidence="2" type="ORF">INT46_004777</name>
</gene>
<evidence type="ECO:0000313" key="2">
    <source>
        <dbReference type="EMBL" id="KAG2207316.1"/>
    </source>
</evidence>
<dbReference type="OrthoDB" id="3219396at2759"/>
<feature type="domain" description="F-box" evidence="1">
    <location>
        <begin position="32"/>
        <end position="63"/>
    </location>
</feature>
<dbReference type="InterPro" id="IPR036047">
    <property type="entry name" value="F-box-like_dom_sf"/>
</dbReference>
<dbReference type="InterPro" id="IPR015943">
    <property type="entry name" value="WD40/YVTN_repeat-like_dom_sf"/>
</dbReference>
<dbReference type="Pfam" id="PF25499">
    <property type="entry name" value="Beta-prop_pof12"/>
    <property type="match status" value="1"/>
</dbReference>
<dbReference type="EMBL" id="JAEPRC010000130">
    <property type="protein sequence ID" value="KAG2207316.1"/>
    <property type="molecule type" value="Genomic_DNA"/>
</dbReference>
<dbReference type="InterPro" id="IPR036322">
    <property type="entry name" value="WD40_repeat_dom_sf"/>
</dbReference>
<dbReference type="Proteomes" id="UP000650833">
    <property type="component" value="Unassembled WGS sequence"/>
</dbReference>
<reference evidence="2" key="1">
    <citation type="submission" date="2020-12" db="EMBL/GenBank/DDBJ databases">
        <title>Metabolic potential, ecology and presence of endohyphal bacteria is reflected in genomic diversity of Mucoromycotina.</title>
        <authorList>
            <person name="Muszewska A."/>
            <person name="Okrasinska A."/>
            <person name="Steczkiewicz K."/>
            <person name="Drgas O."/>
            <person name="Orlowska M."/>
            <person name="Perlinska-Lenart U."/>
            <person name="Aleksandrzak-Piekarczyk T."/>
            <person name="Szatraj K."/>
            <person name="Zielenkiewicz U."/>
            <person name="Pilsyk S."/>
            <person name="Malc E."/>
            <person name="Mieczkowski P."/>
            <person name="Kruszewska J.S."/>
            <person name="Biernat P."/>
            <person name="Pawlowska J."/>
        </authorList>
    </citation>
    <scope>NUCLEOTIDE SEQUENCE</scope>
    <source>
        <strain evidence="2">CBS 226.32</strain>
    </source>
</reference>
<evidence type="ECO:0000313" key="3">
    <source>
        <dbReference type="Proteomes" id="UP000650833"/>
    </source>
</evidence>
<dbReference type="SUPFAM" id="SSF81383">
    <property type="entry name" value="F-box domain"/>
    <property type="match status" value="1"/>
</dbReference>
<dbReference type="Gene3D" id="2.130.10.10">
    <property type="entry name" value="YVTN repeat-like/Quinoprotein amine dehydrogenase"/>
    <property type="match status" value="1"/>
</dbReference>
<organism evidence="2 3">
    <name type="scientific">Mucor plumbeus</name>
    <dbReference type="NCBI Taxonomy" id="97098"/>
    <lineage>
        <taxon>Eukaryota</taxon>
        <taxon>Fungi</taxon>
        <taxon>Fungi incertae sedis</taxon>
        <taxon>Mucoromycota</taxon>
        <taxon>Mucoromycotina</taxon>
        <taxon>Mucoromycetes</taxon>
        <taxon>Mucorales</taxon>
        <taxon>Mucorineae</taxon>
        <taxon>Mucoraceae</taxon>
        <taxon>Mucor</taxon>
    </lineage>
</organism>